<dbReference type="STRING" id="355548.SAMN04487945_2207"/>
<dbReference type="PANTHER" id="PTHR14969">
    <property type="entry name" value="SPHINGOSINE-1-PHOSPHATE PHOSPHOHYDROLASE"/>
    <property type="match status" value="1"/>
</dbReference>
<dbReference type="CDD" id="cd03392">
    <property type="entry name" value="PAP2_like_2"/>
    <property type="match status" value="1"/>
</dbReference>
<feature type="transmembrane region" description="Helical" evidence="1">
    <location>
        <begin position="173"/>
        <end position="191"/>
    </location>
</feature>
<evidence type="ECO:0000313" key="3">
    <source>
        <dbReference type="EMBL" id="SEW21056.1"/>
    </source>
</evidence>
<dbReference type="EMBL" id="FOJA01000001">
    <property type="protein sequence ID" value="SEW21056.1"/>
    <property type="molecule type" value="Genomic_DNA"/>
</dbReference>
<dbReference type="PANTHER" id="PTHR14969:SF13">
    <property type="entry name" value="AT30094P"/>
    <property type="match status" value="1"/>
</dbReference>
<feature type="domain" description="Phosphatidic acid phosphatase type 2/haloperoxidase" evidence="2">
    <location>
        <begin position="59"/>
        <end position="166"/>
    </location>
</feature>
<accession>A0A1I0Q2B5</accession>
<evidence type="ECO:0000259" key="2">
    <source>
        <dbReference type="SMART" id="SM00014"/>
    </source>
</evidence>
<dbReference type="AlphaFoldDB" id="A0A1I0Q2B5"/>
<feature type="transmembrane region" description="Helical" evidence="1">
    <location>
        <begin position="151"/>
        <end position="168"/>
    </location>
</feature>
<proteinExistence type="predicted"/>
<dbReference type="Gene3D" id="1.20.144.10">
    <property type="entry name" value="Phosphatidic acid phosphatase type 2/haloperoxidase"/>
    <property type="match status" value="1"/>
</dbReference>
<protein>
    <submittedName>
        <fullName evidence="3">PAP2 superfamily protein</fullName>
    </submittedName>
</protein>
<feature type="transmembrane region" description="Helical" evidence="1">
    <location>
        <begin position="226"/>
        <end position="245"/>
    </location>
</feature>
<keyword evidence="1" id="KW-0812">Transmembrane</keyword>
<feature type="transmembrane region" description="Helical" evidence="1">
    <location>
        <begin position="251"/>
        <end position="270"/>
    </location>
</feature>
<feature type="transmembrane region" description="Helical" evidence="1">
    <location>
        <begin position="20"/>
        <end position="46"/>
    </location>
</feature>
<feature type="transmembrane region" description="Helical" evidence="1">
    <location>
        <begin position="197"/>
        <end position="214"/>
    </location>
</feature>
<name>A0A1I0Q2B5_9EURY</name>
<dbReference type="OrthoDB" id="10182at2157"/>
<keyword evidence="1" id="KW-1133">Transmembrane helix</keyword>
<dbReference type="SUPFAM" id="SSF48317">
    <property type="entry name" value="Acid phosphatase/Vanadium-dependent haloperoxidase"/>
    <property type="match status" value="1"/>
</dbReference>
<feature type="transmembrane region" description="Helical" evidence="1">
    <location>
        <begin position="100"/>
        <end position="119"/>
    </location>
</feature>
<dbReference type="Pfam" id="PF01569">
    <property type="entry name" value="PAP2"/>
    <property type="match status" value="1"/>
</dbReference>
<dbReference type="RefSeq" id="WP_089670412.1">
    <property type="nucleotide sequence ID" value="NZ_FOJA01000001.1"/>
</dbReference>
<dbReference type="InterPro" id="IPR036938">
    <property type="entry name" value="PAP2/HPO_sf"/>
</dbReference>
<dbReference type="SMART" id="SM00014">
    <property type="entry name" value="acidPPc"/>
    <property type="match status" value="1"/>
</dbReference>
<feature type="transmembrane region" description="Helical" evidence="1">
    <location>
        <begin position="126"/>
        <end position="145"/>
    </location>
</feature>
<evidence type="ECO:0000256" key="1">
    <source>
        <dbReference type="SAM" id="Phobius"/>
    </source>
</evidence>
<reference evidence="3 4" key="1">
    <citation type="submission" date="2016-10" db="EMBL/GenBank/DDBJ databases">
        <authorList>
            <person name="de Groot N.N."/>
        </authorList>
    </citation>
    <scope>NUCLEOTIDE SEQUENCE [LARGE SCALE GENOMIC DNA]</scope>
    <source>
        <strain evidence="3 4">CGMCC 1.5337</strain>
    </source>
</reference>
<evidence type="ECO:0000313" key="4">
    <source>
        <dbReference type="Proteomes" id="UP000198518"/>
    </source>
</evidence>
<feature type="transmembrane region" description="Helical" evidence="1">
    <location>
        <begin position="58"/>
        <end position="80"/>
    </location>
</feature>
<organism evidence="3 4">
    <name type="scientific">Halobacterium jilantaiense</name>
    <dbReference type="NCBI Taxonomy" id="355548"/>
    <lineage>
        <taxon>Archaea</taxon>
        <taxon>Methanobacteriati</taxon>
        <taxon>Methanobacteriota</taxon>
        <taxon>Stenosarchaea group</taxon>
        <taxon>Halobacteria</taxon>
        <taxon>Halobacteriales</taxon>
        <taxon>Halobacteriaceae</taxon>
        <taxon>Halobacterium</taxon>
    </lineage>
</organism>
<gene>
    <name evidence="3" type="ORF">SAMN04487945_2207</name>
</gene>
<dbReference type="Proteomes" id="UP000198518">
    <property type="component" value="Unassembled WGS sequence"/>
</dbReference>
<sequence length="275" mass="27444">MSARGVGVTELVAGSVPDALVAVLVVLTALGSTYVVTSAGPFAYLFGERLGLLDRRDGARLLAVTIGGLALVVLLKGAFAEPRPPESVMRIAEDGNGFPSGHATGATVFYSGLAALLAVGSRPRRYLVGAGLIVLVSFTRVALGVHYLVDVLAGMTAGTAFVGLALAATRRRVVYGFLLAVALAVAAVVVAGPTVDAVAALGGTSGALAGWLLVTERERVTEAVRPVASTGVVLAVGGAAAATLAVEAAAAAVFATHVAAGTVFVGLPAVQNFSR</sequence>
<dbReference type="InterPro" id="IPR000326">
    <property type="entry name" value="PAP2/HPO"/>
</dbReference>
<keyword evidence="1" id="KW-0472">Membrane</keyword>
<keyword evidence="4" id="KW-1185">Reference proteome</keyword>